<dbReference type="PROSITE" id="PS50082">
    <property type="entry name" value="WD_REPEATS_2"/>
    <property type="match status" value="2"/>
</dbReference>
<keyword evidence="1 3" id="KW-0853">WD repeat</keyword>
<dbReference type="Proteomes" id="UP000614334">
    <property type="component" value="Unassembled WGS sequence"/>
</dbReference>
<dbReference type="InterPro" id="IPR015943">
    <property type="entry name" value="WD40/YVTN_repeat-like_dom_sf"/>
</dbReference>
<evidence type="ECO:0000256" key="2">
    <source>
        <dbReference type="ARBA" id="ARBA00022737"/>
    </source>
</evidence>
<evidence type="ECO:0000313" key="6">
    <source>
        <dbReference type="Proteomes" id="UP000614334"/>
    </source>
</evidence>
<dbReference type="AlphaFoldDB" id="A0A8H7M6B3"/>
<dbReference type="PROSITE" id="PS50294">
    <property type="entry name" value="WD_REPEATS_REGION"/>
    <property type="match status" value="1"/>
</dbReference>
<dbReference type="SMART" id="SM00320">
    <property type="entry name" value="WD40"/>
    <property type="match status" value="3"/>
</dbReference>
<accession>A0A8H7M6B3</accession>
<feature type="domain" description="Anaphase-promoting complex subunit 4-like WD40" evidence="4">
    <location>
        <begin position="34"/>
        <end position="122"/>
    </location>
</feature>
<evidence type="ECO:0000259" key="4">
    <source>
        <dbReference type="Pfam" id="PF12894"/>
    </source>
</evidence>
<keyword evidence="2" id="KW-0677">Repeat</keyword>
<dbReference type="InterPro" id="IPR036322">
    <property type="entry name" value="WD40_repeat_dom_sf"/>
</dbReference>
<sequence length="326" mass="35948">MAFFGGSTSTTTAATDAKDVELVDPPGDSISCLDFSPTADYLAVGSWNNEVRLYEIGVQGQSQGKAMFTHEGPVLSVCWNKEGNKVFSGGADKAGRMFDVQTGQATQIAVHDAPIKCVKWIDAQGGILATGSWDKTLKYWDTRQSTPVAKVDLPDRHIQMFNLNNPTTAYRTMVSPLKWQTRVISCFTTANGFAVGSIEGRVAIQYVDEKDSSLNFSFKCHRKDQGTTKDNTHVFAVNDMSFHPVHGTFSTLSTKRPDRSPVRTAFNKTGSLFAYAVSYDWSKGHSGMTSDHPNKVMLHVTKDEEIKVCGPRSQLLNEFQRIVSVR</sequence>
<dbReference type="EMBL" id="JACYCF010000011">
    <property type="protein sequence ID" value="KAF8754322.1"/>
    <property type="molecule type" value="Genomic_DNA"/>
</dbReference>
<dbReference type="Pfam" id="PF12894">
    <property type="entry name" value="ANAPC4_WD40"/>
    <property type="match status" value="1"/>
</dbReference>
<comment type="caution">
    <text evidence="5">The sequence shown here is derived from an EMBL/GenBank/DDBJ whole genome shotgun (WGS) entry which is preliminary data.</text>
</comment>
<dbReference type="SUPFAM" id="SSF50978">
    <property type="entry name" value="WD40 repeat-like"/>
    <property type="match status" value="1"/>
</dbReference>
<proteinExistence type="predicted"/>
<feature type="repeat" description="WD" evidence="3">
    <location>
        <begin position="67"/>
        <end position="108"/>
    </location>
</feature>
<dbReference type="InterPro" id="IPR001680">
    <property type="entry name" value="WD40_rpt"/>
</dbReference>
<dbReference type="InterPro" id="IPR024977">
    <property type="entry name" value="Apc4-like_WD40_dom"/>
</dbReference>
<evidence type="ECO:0000313" key="5">
    <source>
        <dbReference type="EMBL" id="KAF8754322.1"/>
    </source>
</evidence>
<reference evidence="5" key="1">
    <citation type="submission" date="2020-09" db="EMBL/GenBank/DDBJ databases">
        <title>Comparative genome analyses of four rice-infecting Rhizoctonia solani isolates reveal extensive enrichment of homogalacturonan modification genes.</title>
        <authorList>
            <person name="Lee D.-Y."/>
            <person name="Jeon J."/>
            <person name="Kim K.-T."/>
            <person name="Cheong K."/>
            <person name="Song H."/>
            <person name="Choi G."/>
            <person name="Ko J."/>
            <person name="Opiyo S.O."/>
            <person name="Zuo S."/>
            <person name="Madhav S."/>
            <person name="Lee Y.-H."/>
            <person name="Wang G.-L."/>
        </authorList>
    </citation>
    <scope>NUCLEOTIDE SEQUENCE</scope>
    <source>
        <strain evidence="5">AG1-IA B2</strain>
    </source>
</reference>
<evidence type="ECO:0000256" key="3">
    <source>
        <dbReference type="PROSITE-ProRule" id="PRU00221"/>
    </source>
</evidence>
<protein>
    <submittedName>
        <fullName evidence="5">WD40 repeat-like protein</fullName>
    </submittedName>
</protein>
<name>A0A8H7M6B3_9AGAM</name>
<organism evidence="5 6">
    <name type="scientific">Rhizoctonia solani</name>
    <dbReference type="NCBI Taxonomy" id="456999"/>
    <lineage>
        <taxon>Eukaryota</taxon>
        <taxon>Fungi</taxon>
        <taxon>Dikarya</taxon>
        <taxon>Basidiomycota</taxon>
        <taxon>Agaricomycotina</taxon>
        <taxon>Agaricomycetes</taxon>
        <taxon>Cantharellales</taxon>
        <taxon>Ceratobasidiaceae</taxon>
        <taxon>Rhizoctonia</taxon>
    </lineage>
</organism>
<gene>
    <name evidence="5" type="ORF">RHS01_06252</name>
</gene>
<dbReference type="PANTHER" id="PTHR10971">
    <property type="entry name" value="MRNA EXPORT FACTOR AND BUB3"/>
    <property type="match status" value="1"/>
</dbReference>
<evidence type="ECO:0000256" key="1">
    <source>
        <dbReference type="ARBA" id="ARBA00022574"/>
    </source>
</evidence>
<feature type="repeat" description="WD" evidence="3">
    <location>
        <begin position="108"/>
        <end position="150"/>
    </location>
</feature>
<dbReference type="Gene3D" id="2.130.10.10">
    <property type="entry name" value="YVTN repeat-like/Quinoprotein amine dehydrogenase"/>
    <property type="match status" value="1"/>
</dbReference>